<feature type="domain" description="NAD-dependent epimerase/dehydratase" evidence="2">
    <location>
        <begin position="4"/>
        <end position="224"/>
    </location>
</feature>
<dbReference type="Proteomes" id="UP000015520">
    <property type="component" value="Unassembled WGS sequence"/>
</dbReference>
<evidence type="ECO:0000313" key="4">
    <source>
        <dbReference type="Proteomes" id="UP000015520"/>
    </source>
</evidence>
<evidence type="ECO:0000313" key="3">
    <source>
        <dbReference type="EMBL" id="EQB34348.1"/>
    </source>
</evidence>
<dbReference type="Gene3D" id="3.90.25.10">
    <property type="entry name" value="UDP-galactose 4-epimerase, domain 1"/>
    <property type="match status" value="1"/>
</dbReference>
<organism evidence="3 4">
    <name type="scientific">Sulfurimonas hongkongensis</name>
    <dbReference type="NCBI Taxonomy" id="1172190"/>
    <lineage>
        <taxon>Bacteria</taxon>
        <taxon>Pseudomonadati</taxon>
        <taxon>Campylobacterota</taxon>
        <taxon>Epsilonproteobacteria</taxon>
        <taxon>Campylobacterales</taxon>
        <taxon>Sulfurimonadaceae</taxon>
        <taxon>Sulfurimonas</taxon>
    </lineage>
</organism>
<protein>
    <recommendedName>
        <fullName evidence="2">NAD-dependent epimerase/dehydratase domain-containing protein</fullName>
    </recommendedName>
</protein>
<accession>T0KLU0</accession>
<dbReference type="SUPFAM" id="SSF51735">
    <property type="entry name" value="NAD(P)-binding Rossmann-fold domains"/>
    <property type="match status" value="1"/>
</dbReference>
<name>T0KLU0_9BACT</name>
<keyword evidence="4" id="KW-1185">Reference proteome</keyword>
<dbReference type="Gene3D" id="3.40.50.720">
    <property type="entry name" value="NAD(P)-binding Rossmann-like Domain"/>
    <property type="match status" value="1"/>
</dbReference>
<reference evidence="3 4" key="1">
    <citation type="submission" date="2013-07" db="EMBL/GenBank/DDBJ databases">
        <title>Sulfurimonas hongkongensis AST-10 Genome Sequencing.</title>
        <authorList>
            <person name="Cai L."/>
            <person name="Zhang T."/>
        </authorList>
    </citation>
    <scope>NUCLEOTIDE SEQUENCE [LARGE SCALE GENOMIC DNA]</scope>
    <source>
        <strain evidence="3 4">AST-10</strain>
    </source>
</reference>
<evidence type="ECO:0000256" key="1">
    <source>
        <dbReference type="ARBA" id="ARBA00007637"/>
    </source>
</evidence>
<sequence>MNKVLITGIDSFSGTHLSSYLKNSGYEVYGTSLFKSGDKKYRCDITKKDDIIDVLKICEPDYLVHLSGISFPAHGQNEDFYRVNTLGTLNILDALIELNLSPTKIVLASSATLYGNQDLEVLDEALCPKPTNHYGASKYAMESLAANYFTRLNIIITRPFNYTGANQQEHFLIPKIVKHFKQKKQTIELGNLDVSREFNDISYVCEVYKRLLESSLSSEIFNIASNRGIKLLDVIDMMNEISGYKIEVKTNPDFVRKSEIKTLTGSCEKLFKAIGKVEQKEFKQTLRDMLEA</sequence>
<dbReference type="eggNOG" id="COG0451">
    <property type="taxonomic scope" value="Bacteria"/>
</dbReference>
<proteinExistence type="inferred from homology"/>
<dbReference type="STRING" id="1172190.M947_11305"/>
<dbReference type="PATRIC" id="fig|1172190.3.peg.2180"/>
<evidence type="ECO:0000259" key="2">
    <source>
        <dbReference type="Pfam" id="PF01370"/>
    </source>
</evidence>
<dbReference type="InterPro" id="IPR036291">
    <property type="entry name" value="NAD(P)-bd_dom_sf"/>
</dbReference>
<comment type="caution">
    <text evidence="3">The sequence shown here is derived from an EMBL/GenBank/DDBJ whole genome shotgun (WGS) entry which is preliminary data.</text>
</comment>
<comment type="similarity">
    <text evidence="1">Belongs to the NAD(P)-dependent epimerase/dehydratase family.</text>
</comment>
<dbReference type="Pfam" id="PF01370">
    <property type="entry name" value="Epimerase"/>
    <property type="match status" value="1"/>
</dbReference>
<dbReference type="AlphaFoldDB" id="T0KLU0"/>
<dbReference type="EMBL" id="AUPZ01000021">
    <property type="protein sequence ID" value="EQB34348.1"/>
    <property type="molecule type" value="Genomic_DNA"/>
</dbReference>
<gene>
    <name evidence="3" type="ORF">M947_11305</name>
</gene>
<dbReference type="OrthoDB" id="9802815at2"/>
<dbReference type="PANTHER" id="PTHR43000">
    <property type="entry name" value="DTDP-D-GLUCOSE 4,6-DEHYDRATASE-RELATED"/>
    <property type="match status" value="1"/>
</dbReference>
<dbReference type="InterPro" id="IPR001509">
    <property type="entry name" value="Epimerase_deHydtase"/>
</dbReference>
<dbReference type="RefSeq" id="WP_021288494.1">
    <property type="nucleotide sequence ID" value="NZ_AUPZ01000021.1"/>
</dbReference>